<evidence type="ECO:0000256" key="3">
    <source>
        <dbReference type="ARBA" id="ARBA00022692"/>
    </source>
</evidence>
<reference evidence="11 12" key="1">
    <citation type="submission" date="2015-12" db="EMBL/GenBank/DDBJ databases">
        <title>Diversity of Burkholderia near neighbor genomes.</title>
        <authorList>
            <person name="Sahl J."/>
            <person name="Wagner D."/>
            <person name="Keim P."/>
        </authorList>
    </citation>
    <scope>NUCLEOTIDE SEQUENCE [LARGE SCALE GENOMIC DNA]</scope>
    <source>
        <strain evidence="11 12">BDU8</strain>
    </source>
</reference>
<keyword evidence="6 8" id="KW-0472">Membrane</keyword>
<dbReference type="AlphaFoldDB" id="A0A1B4FY59"/>
<dbReference type="Pfam" id="PF13098">
    <property type="entry name" value="Thioredoxin_2"/>
    <property type="match status" value="1"/>
</dbReference>
<proteinExistence type="predicted"/>
<evidence type="ECO:0000313" key="11">
    <source>
        <dbReference type="EMBL" id="AOJ08578.1"/>
    </source>
</evidence>
<dbReference type="SUPFAM" id="SSF74863">
    <property type="entry name" value="Thiol:disulfide interchange protein DsbD, N-terminal domain (DsbD-alpha)"/>
    <property type="match status" value="1"/>
</dbReference>
<dbReference type="PROSITE" id="PS51352">
    <property type="entry name" value="THIOREDOXIN_2"/>
    <property type="match status" value="1"/>
</dbReference>
<dbReference type="InterPro" id="IPR028250">
    <property type="entry name" value="DsbDN"/>
</dbReference>
<dbReference type="InterPro" id="IPR017937">
    <property type="entry name" value="Thioredoxin_CS"/>
</dbReference>
<evidence type="ECO:0000256" key="8">
    <source>
        <dbReference type="SAM" id="Phobius"/>
    </source>
</evidence>
<feature type="transmembrane region" description="Helical" evidence="8">
    <location>
        <begin position="203"/>
        <end position="231"/>
    </location>
</feature>
<dbReference type="Proteomes" id="UP000067711">
    <property type="component" value="Chromosome 1"/>
</dbReference>
<comment type="subcellular location">
    <subcellularLocation>
        <location evidence="1">Cell membrane</location>
        <topology evidence="1">Multi-pass membrane protein</topology>
    </subcellularLocation>
</comment>
<dbReference type="SUPFAM" id="SSF52833">
    <property type="entry name" value="Thioredoxin-like"/>
    <property type="match status" value="1"/>
</dbReference>
<dbReference type="NCBIfam" id="NF001419">
    <property type="entry name" value="PRK00293.1"/>
    <property type="match status" value="1"/>
</dbReference>
<feature type="signal peptide" evidence="9">
    <location>
        <begin position="1"/>
        <end position="35"/>
    </location>
</feature>
<evidence type="ECO:0000256" key="6">
    <source>
        <dbReference type="ARBA" id="ARBA00023136"/>
    </source>
</evidence>
<keyword evidence="5 8" id="KW-1133">Transmembrane helix</keyword>
<feature type="transmembrane region" description="Helical" evidence="8">
    <location>
        <begin position="323"/>
        <end position="353"/>
    </location>
</feature>
<feature type="transmembrane region" description="Helical" evidence="8">
    <location>
        <begin position="243"/>
        <end position="267"/>
    </location>
</feature>
<gene>
    <name evidence="11" type="ORF">WS71_14190</name>
</gene>
<organism evidence="11 12">
    <name type="scientific">Burkholderia mayonis</name>
    <dbReference type="NCBI Taxonomy" id="1385591"/>
    <lineage>
        <taxon>Bacteria</taxon>
        <taxon>Pseudomonadati</taxon>
        <taxon>Pseudomonadota</taxon>
        <taxon>Betaproteobacteria</taxon>
        <taxon>Burkholderiales</taxon>
        <taxon>Burkholderiaceae</taxon>
        <taxon>Burkholderia</taxon>
        <taxon>pseudomallei group</taxon>
    </lineage>
</organism>
<dbReference type="Gene3D" id="3.40.30.10">
    <property type="entry name" value="Glutaredoxin"/>
    <property type="match status" value="1"/>
</dbReference>
<feature type="transmembrane region" description="Helical" evidence="8">
    <location>
        <begin position="279"/>
        <end position="303"/>
    </location>
</feature>
<feature type="transmembrane region" description="Helical" evidence="8">
    <location>
        <begin position="423"/>
        <end position="441"/>
    </location>
</feature>
<evidence type="ECO:0000256" key="2">
    <source>
        <dbReference type="ARBA" id="ARBA00022475"/>
    </source>
</evidence>
<keyword evidence="9" id="KW-0732">Signal</keyword>
<name>A0A1B4FY59_9BURK</name>
<dbReference type="InterPro" id="IPR003834">
    <property type="entry name" value="Cyt_c_assmbl_TM_dom"/>
</dbReference>
<evidence type="ECO:0000256" key="4">
    <source>
        <dbReference type="ARBA" id="ARBA00022748"/>
    </source>
</evidence>
<dbReference type="CDD" id="cd02953">
    <property type="entry name" value="DsbDgamma"/>
    <property type="match status" value="1"/>
</dbReference>
<feature type="transmembrane region" description="Helical" evidence="8">
    <location>
        <begin position="399"/>
        <end position="417"/>
    </location>
</feature>
<dbReference type="Pfam" id="PF02683">
    <property type="entry name" value="DsbD_TM"/>
    <property type="match status" value="1"/>
</dbReference>
<evidence type="ECO:0000256" key="1">
    <source>
        <dbReference type="ARBA" id="ARBA00004651"/>
    </source>
</evidence>
<dbReference type="GO" id="GO:0005886">
    <property type="term" value="C:plasma membrane"/>
    <property type="evidence" value="ECO:0007669"/>
    <property type="project" value="UniProtKB-SubCell"/>
</dbReference>
<keyword evidence="4" id="KW-0201">Cytochrome c-type biogenesis</keyword>
<dbReference type="GO" id="GO:0015035">
    <property type="term" value="F:protein-disulfide reductase activity"/>
    <property type="evidence" value="ECO:0007669"/>
    <property type="project" value="TreeGrafter"/>
</dbReference>
<dbReference type="GO" id="GO:0045454">
    <property type="term" value="P:cell redox homeostasis"/>
    <property type="evidence" value="ECO:0007669"/>
    <property type="project" value="TreeGrafter"/>
</dbReference>
<dbReference type="InterPro" id="IPR013766">
    <property type="entry name" value="Thioredoxin_domain"/>
</dbReference>
<feature type="transmembrane region" description="Helical" evidence="8">
    <location>
        <begin position="359"/>
        <end position="387"/>
    </location>
</feature>
<dbReference type="RefSeq" id="WP_066486676.1">
    <property type="nucleotide sequence ID" value="NZ_CP013389.1"/>
</dbReference>
<feature type="domain" description="Thioredoxin" evidence="10">
    <location>
        <begin position="490"/>
        <end position="621"/>
    </location>
</feature>
<protein>
    <submittedName>
        <fullName evidence="11">Thiol:disulfide interchange protein</fullName>
    </submittedName>
</protein>
<accession>A0A1B4FY59</accession>
<dbReference type="InterPro" id="IPR035671">
    <property type="entry name" value="DsbD_gamma"/>
</dbReference>
<feature type="transmembrane region" description="Helical" evidence="8">
    <location>
        <begin position="453"/>
        <end position="474"/>
    </location>
</feature>
<evidence type="ECO:0000256" key="5">
    <source>
        <dbReference type="ARBA" id="ARBA00022989"/>
    </source>
</evidence>
<evidence type="ECO:0000256" key="7">
    <source>
        <dbReference type="ARBA" id="ARBA00023284"/>
    </source>
</evidence>
<keyword evidence="2" id="KW-1003">Cell membrane</keyword>
<evidence type="ECO:0000256" key="9">
    <source>
        <dbReference type="SAM" id="SignalP"/>
    </source>
</evidence>
<dbReference type="InterPro" id="IPR036929">
    <property type="entry name" value="DsbDN_sf"/>
</dbReference>
<dbReference type="InterPro" id="IPR012336">
    <property type="entry name" value="Thioredoxin-like_fold"/>
</dbReference>
<evidence type="ECO:0000259" key="10">
    <source>
        <dbReference type="PROSITE" id="PS51352"/>
    </source>
</evidence>
<keyword evidence="7" id="KW-0676">Redox-active center</keyword>
<feature type="chain" id="PRO_5015322158" evidence="9">
    <location>
        <begin position="36"/>
        <end position="628"/>
    </location>
</feature>
<dbReference type="PROSITE" id="PS00194">
    <property type="entry name" value="THIOREDOXIN_1"/>
    <property type="match status" value="1"/>
</dbReference>
<dbReference type="Gene3D" id="2.60.40.1250">
    <property type="entry name" value="Thiol:disulfide interchange protein DsbD, N-terminal domain"/>
    <property type="match status" value="1"/>
</dbReference>
<dbReference type="Pfam" id="PF11412">
    <property type="entry name" value="DsbD_N"/>
    <property type="match status" value="1"/>
</dbReference>
<dbReference type="PANTHER" id="PTHR32234">
    <property type="entry name" value="THIOL:DISULFIDE INTERCHANGE PROTEIN DSBD"/>
    <property type="match status" value="1"/>
</dbReference>
<dbReference type="InterPro" id="IPR036249">
    <property type="entry name" value="Thioredoxin-like_sf"/>
</dbReference>
<keyword evidence="3 8" id="KW-0812">Transmembrane</keyword>
<dbReference type="EMBL" id="CP013389">
    <property type="protein sequence ID" value="AOJ08578.1"/>
    <property type="molecule type" value="Genomic_DNA"/>
</dbReference>
<evidence type="ECO:0000313" key="12">
    <source>
        <dbReference type="Proteomes" id="UP000067711"/>
    </source>
</evidence>
<sequence length="628" mass="65453">MFNRIPRRAQSRLRFLLAVVAMLGVLLGASFAARAADDFLDPAVAFKFSASEAPGQVDIHFKIADGYYMYRERFAFAVKSGSATLGEPQLPAGHVKFDPTFQKNVETYRGDLTVRLPVKQASGPFELAVTSQGCADEGICYPPAEHVARIDGAALGAAGATPVAAAGAGADPSATDGDSWYERVTSADYARSLLEGHGFLTIIALYFVAGMVLSLLPCSYPMIPILSAIIVGEGAHATRTRAFALSLTYVIGMALVYTALGVAAALVGQSLGAWLQNPWVLGAFALLLTVFALLLIGGIDIALPQRWQSGAAQTSGPRKGGRFAAVATMGALSALVVGACMTAPLFAVLAFIAHTGNAFLGGAALFSMGLGLGVPLLVIGLGAGTLLPRAGAWMDGVKVFFGVVLLAAALWIVWPVLNAASQLGLGALWLLLAAAALGLFTPHSGSSSIWRRLGRGLGAALAIWAATLLVGLAAGSTDPLRPLAVLAARAAPGGAVANAGAAAHEGPAFAPVRSVAELDEIVKTSRQPVMLDFYADWCVSCKEMEHLTFSDARVEARLAQMHLVRADVTANTPDDQALLKRFGLFGPPGIIVFDRNGQERGRVVGYQSADRFLRSLDRMALPPASSAS</sequence>
<dbReference type="GO" id="GO:0017004">
    <property type="term" value="P:cytochrome complex assembly"/>
    <property type="evidence" value="ECO:0007669"/>
    <property type="project" value="UniProtKB-KW"/>
</dbReference>
<dbReference type="PANTHER" id="PTHR32234:SF0">
    <property type="entry name" value="THIOL:DISULFIDE INTERCHANGE PROTEIN DSBD"/>
    <property type="match status" value="1"/>
</dbReference>